<evidence type="ECO:0000313" key="4">
    <source>
        <dbReference type="Proteomes" id="UP000626109"/>
    </source>
</evidence>
<feature type="transmembrane region" description="Helical" evidence="2">
    <location>
        <begin position="15"/>
        <end position="37"/>
    </location>
</feature>
<evidence type="ECO:0008006" key="5">
    <source>
        <dbReference type="Google" id="ProtNLM"/>
    </source>
</evidence>
<dbReference type="AlphaFoldDB" id="A0A813GBN1"/>
<evidence type="ECO:0000256" key="1">
    <source>
        <dbReference type="SAM" id="MobiDB-lite"/>
    </source>
</evidence>
<evidence type="ECO:0000256" key="2">
    <source>
        <dbReference type="SAM" id="Phobius"/>
    </source>
</evidence>
<comment type="caution">
    <text evidence="3">The sequence shown here is derived from an EMBL/GenBank/DDBJ whole genome shotgun (WGS) entry which is preliminary data.</text>
</comment>
<dbReference type="Proteomes" id="UP000626109">
    <property type="component" value="Unassembled WGS sequence"/>
</dbReference>
<feature type="region of interest" description="Disordered" evidence="1">
    <location>
        <begin position="65"/>
        <end position="92"/>
    </location>
</feature>
<organism evidence="3 4">
    <name type="scientific">Polarella glacialis</name>
    <name type="common">Dinoflagellate</name>
    <dbReference type="NCBI Taxonomy" id="89957"/>
    <lineage>
        <taxon>Eukaryota</taxon>
        <taxon>Sar</taxon>
        <taxon>Alveolata</taxon>
        <taxon>Dinophyceae</taxon>
        <taxon>Suessiales</taxon>
        <taxon>Suessiaceae</taxon>
        <taxon>Polarella</taxon>
    </lineage>
</organism>
<accession>A0A813GBN1</accession>
<protein>
    <recommendedName>
        <fullName evidence="5">Exostosin GT47 domain-containing protein</fullName>
    </recommendedName>
</protein>
<proteinExistence type="predicted"/>
<sequence>MFSGAAQAERKVEKLFMSTALAFIAGSFFSAFALYHLTGGSLQQLLKPELQQPVAADRYVGRVSDSDSKAGLQPGPSQQPIPSKPILASPTTIPASLPGSGAAKTQDAPSLQSAKTCLRLTTPSLELEYPEDAEAHFMEVNASLDSFTKGHKYHCAAGYCGPWVENHWIHHFSTLWKNRPPGTRLSDIFGPYIPILIPWVDTWVNKGGYHFPGGMIEALKKILRPNVLYITVAQNDQGWLARSGIREKDMPNVLVLSGGGYGHVPVPLLKADENLTLANPVGARKYIVSFVGTLGHAPQNLRGKMAEIMQKWAKELSITDKVNVGSDKNWRDIMTSSRFSMNPRGYGRTSYHLAETLHMGLIPIHLYIDIPWVPYMDLYQKAGIGFNTNITGFRPLLDKIKNMSAEEVYAMEQRVRKLRESHFTPSGAMEQISKWMTGKDGGGDLRCQQLPKSDTR</sequence>
<keyword evidence="2" id="KW-0812">Transmembrane</keyword>
<feature type="region of interest" description="Disordered" evidence="1">
    <location>
        <begin position="435"/>
        <end position="456"/>
    </location>
</feature>
<gene>
    <name evidence="3" type="ORF">PGLA2088_LOCUS50</name>
</gene>
<dbReference type="EMBL" id="CAJNNW010000038">
    <property type="protein sequence ID" value="CAE8622346.1"/>
    <property type="molecule type" value="Genomic_DNA"/>
</dbReference>
<reference evidence="3" key="1">
    <citation type="submission" date="2021-02" db="EMBL/GenBank/DDBJ databases">
        <authorList>
            <person name="Dougan E. K."/>
            <person name="Rhodes N."/>
            <person name="Thang M."/>
            <person name="Chan C."/>
        </authorList>
    </citation>
    <scope>NUCLEOTIDE SEQUENCE</scope>
</reference>
<keyword evidence="2" id="KW-0472">Membrane</keyword>
<evidence type="ECO:0000313" key="3">
    <source>
        <dbReference type="EMBL" id="CAE8622346.1"/>
    </source>
</evidence>
<name>A0A813GBN1_POLGL</name>
<keyword evidence="2" id="KW-1133">Transmembrane helix</keyword>